<comment type="caution">
    <text evidence="5">The sequence shown here is derived from an EMBL/GenBank/DDBJ whole genome shotgun (WGS) entry which is preliminary data.</text>
</comment>
<reference evidence="5 7" key="1">
    <citation type="submission" date="2014-07" db="EMBL/GenBank/DDBJ databases">
        <title>Draft genome sequence of Nonlabens ulvanivorans, an ulvan degrading bacterium.</title>
        <authorList>
            <person name="Kopel M."/>
            <person name="Helbert W."/>
            <person name="Henrissat B."/>
            <person name="Doniger T."/>
            <person name="Banin E."/>
        </authorList>
    </citation>
    <scope>NUCLEOTIDE SEQUENCE [LARGE SCALE GENOMIC DNA]</scope>
    <source>
        <strain evidence="5 7">PLR</strain>
    </source>
</reference>
<keyword evidence="8" id="KW-1185">Reference proteome</keyword>
<keyword evidence="2" id="KW-0238">DNA-binding</keyword>
<evidence type="ECO:0000256" key="2">
    <source>
        <dbReference type="ARBA" id="ARBA00023125"/>
    </source>
</evidence>
<dbReference type="InterPro" id="IPR018490">
    <property type="entry name" value="cNMP-bd_dom_sf"/>
</dbReference>
<feature type="domain" description="HTH crp-type" evidence="4">
    <location>
        <begin position="144"/>
        <end position="207"/>
    </location>
</feature>
<dbReference type="Gene3D" id="2.60.120.10">
    <property type="entry name" value="Jelly Rolls"/>
    <property type="match status" value="1"/>
</dbReference>
<evidence type="ECO:0000259" key="4">
    <source>
        <dbReference type="PROSITE" id="PS51063"/>
    </source>
</evidence>
<dbReference type="Pfam" id="PF13545">
    <property type="entry name" value="HTH_Crp_2"/>
    <property type="match status" value="1"/>
</dbReference>
<accession>A0A084JU28</accession>
<dbReference type="OrthoDB" id="9776746at2"/>
<dbReference type="PANTHER" id="PTHR24567:SF26">
    <property type="entry name" value="REGULATORY PROTEIN YEIL"/>
    <property type="match status" value="1"/>
</dbReference>
<dbReference type="InterPro" id="IPR050397">
    <property type="entry name" value="Env_Response_Regulators"/>
</dbReference>
<dbReference type="Proteomes" id="UP000028531">
    <property type="component" value="Unassembled WGS sequence"/>
</dbReference>
<dbReference type="EMBL" id="PVNA01000001">
    <property type="protein sequence ID" value="PRX15298.1"/>
    <property type="molecule type" value="Genomic_DNA"/>
</dbReference>
<name>A0A084JU28_NONUL</name>
<dbReference type="AlphaFoldDB" id="A0A084JU28"/>
<dbReference type="SUPFAM" id="SSF46785">
    <property type="entry name" value="Winged helix' DNA-binding domain"/>
    <property type="match status" value="1"/>
</dbReference>
<proteinExistence type="predicted"/>
<sequence>MAFTDLHKQFPFFNKTLVDTINRECDIITVPHHQEILRKGQYVKVIPVVLKGLLRVYTTHDDKELLLYHIKASESCVMSFAAGIKNGTSEIYAQTLEDTEILLLPADRLKKWLQQYPELNLLFNSQYEMRYADLLNTIENMVFHKMDERILNLLHDKAALTNSQIIKISHQALADDLATSREVISRVLKKLENDNKLVLSHQTIKIL</sequence>
<dbReference type="PANTHER" id="PTHR24567">
    <property type="entry name" value="CRP FAMILY TRANSCRIPTIONAL REGULATORY PROTEIN"/>
    <property type="match status" value="1"/>
</dbReference>
<evidence type="ECO:0000313" key="7">
    <source>
        <dbReference type="Proteomes" id="UP000028531"/>
    </source>
</evidence>
<evidence type="ECO:0000313" key="8">
    <source>
        <dbReference type="Proteomes" id="UP000239997"/>
    </source>
</evidence>
<dbReference type="RefSeq" id="WP_036583297.1">
    <property type="nucleotide sequence ID" value="NZ_JPJI01000032.1"/>
</dbReference>
<reference evidence="6 8" key="2">
    <citation type="submission" date="2018-03" db="EMBL/GenBank/DDBJ databases">
        <title>Genomic Encyclopedia of Archaeal and Bacterial Type Strains, Phase II (KMG-II): from individual species to whole genera.</title>
        <authorList>
            <person name="Goeker M."/>
        </authorList>
    </citation>
    <scope>NUCLEOTIDE SEQUENCE [LARGE SCALE GENOMIC DNA]</scope>
    <source>
        <strain evidence="6 8">DSM 22727</strain>
    </source>
</reference>
<dbReference type="InterPro" id="IPR036390">
    <property type="entry name" value="WH_DNA-bd_sf"/>
</dbReference>
<dbReference type="SUPFAM" id="SSF51206">
    <property type="entry name" value="cAMP-binding domain-like"/>
    <property type="match status" value="1"/>
</dbReference>
<dbReference type="GO" id="GO:0003700">
    <property type="term" value="F:DNA-binding transcription factor activity"/>
    <property type="evidence" value="ECO:0007669"/>
    <property type="project" value="TreeGrafter"/>
</dbReference>
<dbReference type="InterPro" id="IPR000595">
    <property type="entry name" value="cNMP-bd_dom"/>
</dbReference>
<dbReference type="GO" id="GO:0005829">
    <property type="term" value="C:cytosol"/>
    <property type="evidence" value="ECO:0007669"/>
    <property type="project" value="TreeGrafter"/>
</dbReference>
<keyword evidence="1" id="KW-0805">Transcription regulation</keyword>
<dbReference type="PROSITE" id="PS51063">
    <property type="entry name" value="HTH_CRP_2"/>
    <property type="match status" value="1"/>
</dbReference>
<evidence type="ECO:0000313" key="5">
    <source>
        <dbReference type="EMBL" id="KEZ92462.1"/>
    </source>
</evidence>
<evidence type="ECO:0000256" key="3">
    <source>
        <dbReference type="ARBA" id="ARBA00023163"/>
    </source>
</evidence>
<evidence type="ECO:0000256" key="1">
    <source>
        <dbReference type="ARBA" id="ARBA00023015"/>
    </source>
</evidence>
<dbReference type="CDD" id="cd00038">
    <property type="entry name" value="CAP_ED"/>
    <property type="match status" value="1"/>
</dbReference>
<dbReference type="Proteomes" id="UP000239997">
    <property type="component" value="Unassembled WGS sequence"/>
</dbReference>
<dbReference type="InterPro" id="IPR014710">
    <property type="entry name" value="RmlC-like_jellyroll"/>
</dbReference>
<organism evidence="5 7">
    <name type="scientific">Nonlabens ulvanivorans</name>
    <name type="common">Persicivirga ulvanivorans</name>
    <dbReference type="NCBI Taxonomy" id="906888"/>
    <lineage>
        <taxon>Bacteria</taxon>
        <taxon>Pseudomonadati</taxon>
        <taxon>Bacteroidota</taxon>
        <taxon>Flavobacteriia</taxon>
        <taxon>Flavobacteriales</taxon>
        <taxon>Flavobacteriaceae</taxon>
        <taxon>Nonlabens</taxon>
    </lineage>
</organism>
<keyword evidence="3" id="KW-0804">Transcription</keyword>
<dbReference type="EMBL" id="JPJI01000032">
    <property type="protein sequence ID" value="KEZ92462.1"/>
    <property type="molecule type" value="Genomic_DNA"/>
</dbReference>
<dbReference type="Pfam" id="PF00027">
    <property type="entry name" value="cNMP_binding"/>
    <property type="match status" value="1"/>
</dbReference>
<dbReference type="InterPro" id="IPR036388">
    <property type="entry name" value="WH-like_DNA-bd_sf"/>
</dbReference>
<dbReference type="InterPro" id="IPR012318">
    <property type="entry name" value="HTH_CRP"/>
</dbReference>
<protein>
    <submittedName>
        <fullName evidence="6">CRP/FNR family transcriptional regulator</fullName>
    </submittedName>
</protein>
<evidence type="ECO:0000313" key="6">
    <source>
        <dbReference type="EMBL" id="PRX15298.1"/>
    </source>
</evidence>
<dbReference type="GO" id="GO:0003677">
    <property type="term" value="F:DNA binding"/>
    <property type="evidence" value="ECO:0007669"/>
    <property type="project" value="UniProtKB-KW"/>
</dbReference>
<dbReference type="Gene3D" id="1.10.10.10">
    <property type="entry name" value="Winged helix-like DNA-binding domain superfamily/Winged helix DNA-binding domain"/>
    <property type="match status" value="1"/>
</dbReference>
<gene>
    <name evidence="5" type="ORF">IL45_09935</name>
    <name evidence="6" type="ORF">LY02_00514</name>
</gene>